<sequence length="99" mass="11162">MTNNDELERERFEGNWLSRGGEATDLERYPAGHVEPGSGDVGGTYVCDILQGHWQTWKASRESIEIELPEYADAEDKAEMLEMCRQSVHYAGLKVKGES</sequence>
<reference evidence="1 2" key="1">
    <citation type="submission" date="2024-04" db="EMBL/GenBank/DDBJ databases">
        <authorList>
            <person name="Suleimanova A.D."/>
            <person name="Pudova D.S."/>
            <person name="Shagimardanova E.I."/>
            <person name="Sharipova M.R."/>
        </authorList>
    </citation>
    <scope>NUCLEOTIDE SEQUENCE [LARGE SCALE GENOMIC DNA]</scope>
    <source>
        <strain evidence="1 2">3.1</strain>
    </source>
</reference>
<dbReference type="RefSeq" id="WP_031374532.1">
    <property type="nucleotide sequence ID" value="NZ_JBCGBG010000001.1"/>
</dbReference>
<keyword evidence="2" id="KW-1185">Reference proteome</keyword>
<protein>
    <submittedName>
        <fullName evidence="1">Uncharacterized protein</fullName>
    </submittedName>
</protein>
<evidence type="ECO:0000313" key="2">
    <source>
        <dbReference type="Proteomes" id="UP001468095"/>
    </source>
</evidence>
<dbReference type="InterPro" id="IPR058601">
    <property type="entry name" value="Phage_phiTE_015-like"/>
</dbReference>
<dbReference type="EMBL" id="JBCGBG010000001">
    <property type="protein sequence ID" value="MEL7694944.1"/>
    <property type="molecule type" value="Genomic_DNA"/>
</dbReference>
<evidence type="ECO:0000313" key="1">
    <source>
        <dbReference type="EMBL" id="MEL7694944.1"/>
    </source>
</evidence>
<proteinExistence type="predicted"/>
<organism evidence="1 2">
    <name type="scientific">Pantoea brenneri</name>
    <dbReference type="NCBI Taxonomy" id="472694"/>
    <lineage>
        <taxon>Bacteria</taxon>
        <taxon>Pseudomonadati</taxon>
        <taxon>Pseudomonadota</taxon>
        <taxon>Gammaproteobacteria</taxon>
        <taxon>Enterobacterales</taxon>
        <taxon>Erwiniaceae</taxon>
        <taxon>Pantoea</taxon>
    </lineage>
</organism>
<gene>
    <name evidence="1" type="ORF">AABB92_04620</name>
</gene>
<dbReference type="Pfam" id="PF26207">
    <property type="entry name" value="Phage_phiTE_015"/>
    <property type="match status" value="1"/>
</dbReference>
<dbReference type="Proteomes" id="UP001468095">
    <property type="component" value="Unassembled WGS sequence"/>
</dbReference>
<comment type="caution">
    <text evidence="1">The sequence shown here is derived from an EMBL/GenBank/DDBJ whole genome shotgun (WGS) entry which is preliminary data.</text>
</comment>
<name>A0ABU9MFJ1_9GAMM</name>
<accession>A0ABU9MFJ1</accession>